<evidence type="ECO:0000259" key="3">
    <source>
        <dbReference type="Pfam" id="PF17289"/>
    </source>
</evidence>
<comment type="caution">
    <text evidence="4">The sequence shown here is derived from an EMBL/GenBank/DDBJ whole genome shotgun (WGS) entry which is preliminary data.</text>
</comment>
<dbReference type="NCBIfam" id="TIGR01630">
    <property type="entry name" value="psiM2_ORF9"/>
    <property type="match status" value="1"/>
</dbReference>
<evidence type="ECO:0000256" key="2">
    <source>
        <dbReference type="SAM" id="MobiDB-lite"/>
    </source>
</evidence>
<feature type="domain" description="Terminase large subunit gp17-like C-terminal" evidence="3">
    <location>
        <begin position="305"/>
        <end position="442"/>
    </location>
</feature>
<evidence type="ECO:0000313" key="4">
    <source>
        <dbReference type="EMBL" id="OMD34959.1"/>
    </source>
</evidence>
<feature type="region of interest" description="Disordered" evidence="2">
    <location>
        <begin position="465"/>
        <end position="485"/>
    </location>
</feature>
<proteinExistence type="predicted"/>
<dbReference type="Gene3D" id="3.30.420.240">
    <property type="match status" value="1"/>
</dbReference>
<gene>
    <name evidence="4" type="ORF">BSO21_09970</name>
</gene>
<organism evidence="4 5">
    <name type="scientific">Paenibacillus odorifer</name>
    <dbReference type="NCBI Taxonomy" id="189426"/>
    <lineage>
        <taxon>Bacteria</taxon>
        <taxon>Bacillati</taxon>
        <taxon>Bacillota</taxon>
        <taxon>Bacilli</taxon>
        <taxon>Bacillales</taxon>
        <taxon>Paenibacillaceae</taxon>
        <taxon>Paenibacillus</taxon>
    </lineage>
</organism>
<reference evidence="4 5" key="1">
    <citation type="submission" date="2016-11" db="EMBL/GenBank/DDBJ databases">
        <title>Paenibacillus species isolates.</title>
        <authorList>
            <person name="Beno S.M."/>
        </authorList>
    </citation>
    <scope>NUCLEOTIDE SEQUENCE [LARGE SCALE GENOMIC DNA]</scope>
    <source>
        <strain evidence="4 5">FSL H7-0433</strain>
    </source>
</reference>
<dbReference type="Pfam" id="PF17289">
    <property type="entry name" value="Terminase_6C"/>
    <property type="match status" value="1"/>
</dbReference>
<dbReference type="Proteomes" id="UP000187158">
    <property type="component" value="Unassembled WGS sequence"/>
</dbReference>
<accession>A0ABX3GSP5</accession>
<dbReference type="RefSeq" id="WP_076218571.1">
    <property type="nucleotide sequence ID" value="NZ_MPVM01000002.1"/>
</dbReference>
<dbReference type="InterPro" id="IPR035421">
    <property type="entry name" value="Terminase_6C"/>
</dbReference>
<evidence type="ECO:0000256" key="1">
    <source>
        <dbReference type="ARBA" id="ARBA00022612"/>
    </source>
</evidence>
<dbReference type="EMBL" id="MPVP01000045">
    <property type="protein sequence ID" value="OMD34959.1"/>
    <property type="molecule type" value="Genomic_DNA"/>
</dbReference>
<name>A0ABX3GSP5_9BACL</name>
<dbReference type="InterPro" id="IPR006517">
    <property type="entry name" value="Phage_terminase_lsu-like_C"/>
</dbReference>
<keyword evidence="5" id="KW-1185">Reference proteome</keyword>
<sequence length="485" mass="55383">MDYDSDGRDADGKHLDVLDKALMDVSEGRIKRLIVTMPPRHGKSERVSKKFPVWHIGRYPNDEIILASYALSLSRDNNRIARDTFMDRSGIFGVQISGARQSAESWGIEGHRGGVNAAGVGGPITGKGARIAIIDDPLKNAEEANSEVTRESLWSWYTSTLYTRLTPDGRIIVVMTRWHEDDLVGRLLKKEADEIKDGTHKGERWTVINFPAIAEDNDYLGRKPGEALWPEFGFDTQRLEQIKSDVGSYVFNSLYQQRPSAAGGTIFKRQHFKYFREEVLHVSAHYLLVGEKRYEKNACRIFQTVDTANSEKTINDFFVVTTFYVTPDNDILVYDIFRTHITGPDQKPLMKEMNYRYRPIFQAIEDKTFGTNLIQEMKREGMTVMPIKVDKDKVTRSLPIAARYEAGKVYHREGAPWLTDLEDELLSFPRGKHDDQVDTLSIAGELVHTIVYNDKPWSAMPTGEKRQLFDEDEDDVKSTARSFWG</sequence>
<keyword evidence="1" id="KW-1188">Viral release from host cell</keyword>
<evidence type="ECO:0000313" key="5">
    <source>
        <dbReference type="Proteomes" id="UP000187158"/>
    </source>
</evidence>
<dbReference type="Pfam" id="PF03237">
    <property type="entry name" value="Terminase_6N"/>
    <property type="match status" value="1"/>
</dbReference>
<protein>
    <recommendedName>
        <fullName evidence="3">Terminase large subunit gp17-like C-terminal domain-containing protein</fullName>
    </recommendedName>
</protein>